<dbReference type="OrthoDB" id="1139844at2759"/>
<dbReference type="PANTHER" id="PTHR31973:SF187">
    <property type="entry name" value="MUTATOR TRANSPOSASE MUDRA PROTEIN"/>
    <property type="match status" value="1"/>
</dbReference>
<evidence type="ECO:0000313" key="3">
    <source>
        <dbReference type="Proteomes" id="UP000467841"/>
    </source>
</evidence>
<sequence>MERLGLIEGIVPRQIADSMRVMFGLSLNYTTSYKAMKFSQLFVRGSPEDGYANVPSYLRRLKQVNPGTITHLLCDKEDRFKYCFVVLEASTVGFQYLRRVTVVDGTHLTEKYGGILLVAAGQDANFQVFPLAYDVVVDAENNEAWGWFFEKLQTCFAPHPMGNMLLSSSTKYYEKGAKELMYLVKGAAYAHTLAEYNRCMDSLRAAHPELATSMELADPKLWSRVNFPGDSYNIKMTLADAGVHVSHYTCSTYFKDSLYVTYANPVYPEEEIDNQPKSEWCRPPILKNGPGRKKKSIWQSWLEMSRKKGKRDRKMNKVYSCSNCKQPGHTRSYCVSKPAEN</sequence>
<dbReference type="AlphaFoldDB" id="A0A6D2KJJ8"/>
<dbReference type="EMBL" id="CACVBM020001417">
    <property type="protein sequence ID" value="CAA7049418.1"/>
    <property type="molecule type" value="Genomic_DNA"/>
</dbReference>
<gene>
    <name evidence="2" type="ORF">MERR_LOCUS36653</name>
</gene>
<protein>
    <recommendedName>
        <fullName evidence="1">MULE transposase domain-containing protein</fullName>
    </recommendedName>
</protein>
<evidence type="ECO:0000313" key="2">
    <source>
        <dbReference type="EMBL" id="CAA7049418.1"/>
    </source>
</evidence>
<feature type="domain" description="MULE transposase" evidence="1">
    <location>
        <begin position="100"/>
        <end position="157"/>
    </location>
</feature>
<dbReference type="PANTHER" id="PTHR31973">
    <property type="entry name" value="POLYPROTEIN, PUTATIVE-RELATED"/>
    <property type="match status" value="1"/>
</dbReference>
<proteinExistence type="predicted"/>
<name>A0A6D2KJJ8_9BRAS</name>
<dbReference type="InterPro" id="IPR018289">
    <property type="entry name" value="MULE_transposase_dom"/>
</dbReference>
<dbReference type="Pfam" id="PF10551">
    <property type="entry name" value="MULE"/>
    <property type="match status" value="1"/>
</dbReference>
<reference evidence="2" key="1">
    <citation type="submission" date="2020-01" db="EMBL/GenBank/DDBJ databases">
        <authorList>
            <person name="Mishra B."/>
        </authorList>
    </citation>
    <scope>NUCLEOTIDE SEQUENCE [LARGE SCALE GENOMIC DNA]</scope>
</reference>
<comment type="caution">
    <text evidence="2">The sequence shown here is derived from an EMBL/GenBank/DDBJ whole genome shotgun (WGS) entry which is preliminary data.</text>
</comment>
<organism evidence="2 3">
    <name type="scientific">Microthlaspi erraticum</name>
    <dbReference type="NCBI Taxonomy" id="1685480"/>
    <lineage>
        <taxon>Eukaryota</taxon>
        <taxon>Viridiplantae</taxon>
        <taxon>Streptophyta</taxon>
        <taxon>Embryophyta</taxon>
        <taxon>Tracheophyta</taxon>
        <taxon>Spermatophyta</taxon>
        <taxon>Magnoliopsida</taxon>
        <taxon>eudicotyledons</taxon>
        <taxon>Gunneridae</taxon>
        <taxon>Pentapetalae</taxon>
        <taxon>rosids</taxon>
        <taxon>malvids</taxon>
        <taxon>Brassicales</taxon>
        <taxon>Brassicaceae</taxon>
        <taxon>Coluteocarpeae</taxon>
        <taxon>Microthlaspi</taxon>
    </lineage>
</organism>
<evidence type="ECO:0000259" key="1">
    <source>
        <dbReference type="Pfam" id="PF10551"/>
    </source>
</evidence>
<accession>A0A6D2KJJ8</accession>
<keyword evidence="3" id="KW-1185">Reference proteome</keyword>
<dbReference type="Proteomes" id="UP000467841">
    <property type="component" value="Unassembled WGS sequence"/>
</dbReference>